<reference evidence="2" key="2">
    <citation type="submission" date="2022-06" db="UniProtKB">
        <authorList>
            <consortium name="EnsemblMetazoa"/>
        </authorList>
    </citation>
    <scope>IDENTIFICATION</scope>
    <source>
        <strain evidence="2">DF5081</strain>
    </source>
</reference>
<organism evidence="2 3">
    <name type="scientific">Caenorhabditis japonica</name>
    <dbReference type="NCBI Taxonomy" id="281687"/>
    <lineage>
        <taxon>Eukaryota</taxon>
        <taxon>Metazoa</taxon>
        <taxon>Ecdysozoa</taxon>
        <taxon>Nematoda</taxon>
        <taxon>Chromadorea</taxon>
        <taxon>Rhabditida</taxon>
        <taxon>Rhabditina</taxon>
        <taxon>Rhabditomorpha</taxon>
        <taxon>Rhabditoidea</taxon>
        <taxon>Rhabditidae</taxon>
        <taxon>Peloderinae</taxon>
        <taxon>Caenorhabditis</taxon>
    </lineage>
</organism>
<keyword evidence="1" id="KW-1133">Transmembrane helix</keyword>
<protein>
    <submittedName>
        <fullName evidence="2">Uncharacterized protein</fullName>
    </submittedName>
</protein>
<keyword evidence="3" id="KW-1185">Reference proteome</keyword>
<evidence type="ECO:0000313" key="2">
    <source>
        <dbReference type="EnsemblMetazoa" id="CJA37746.1"/>
    </source>
</evidence>
<sequence length="73" mass="8582">MNASSDLILDFVGVGEIEFPVYNHDEYWMREVPFALFIFTFCTFFIVLQFLVIRVMIIDSELRKLPAFQVSVI</sequence>
<keyword evidence="1" id="KW-0812">Transmembrane</keyword>
<evidence type="ECO:0000313" key="3">
    <source>
        <dbReference type="Proteomes" id="UP000005237"/>
    </source>
</evidence>
<keyword evidence="1" id="KW-0472">Membrane</keyword>
<name>A0A8R1ELY5_CAEJA</name>
<dbReference type="AlphaFoldDB" id="A0A8R1ELY5"/>
<proteinExistence type="predicted"/>
<accession>A0A8R1ELY5</accession>
<dbReference type="EnsemblMetazoa" id="CJA37746.1">
    <property type="protein sequence ID" value="CJA37746.1"/>
    <property type="gene ID" value="WBGene00213593"/>
</dbReference>
<evidence type="ECO:0000256" key="1">
    <source>
        <dbReference type="SAM" id="Phobius"/>
    </source>
</evidence>
<dbReference type="Proteomes" id="UP000005237">
    <property type="component" value="Unassembled WGS sequence"/>
</dbReference>
<feature type="transmembrane region" description="Helical" evidence="1">
    <location>
        <begin position="34"/>
        <end position="57"/>
    </location>
</feature>
<reference evidence="3" key="1">
    <citation type="submission" date="2010-08" db="EMBL/GenBank/DDBJ databases">
        <authorList>
            <consortium name="Caenorhabditis japonica Sequencing Consortium"/>
            <person name="Wilson R.K."/>
        </authorList>
    </citation>
    <scope>NUCLEOTIDE SEQUENCE [LARGE SCALE GENOMIC DNA]</scope>
    <source>
        <strain evidence="3">DF5081</strain>
    </source>
</reference>